<dbReference type="Proteomes" id="UP000029864">
    <property type="component" value="Unassembled WGS sequence"/>
</dbReference>
<dbReference type="STRING" id="1001240.GY21_11910"/>
<evidence type="ECO:0000313" key="4">
    <source>
        <dbReference type="Proteomes" id="UP000029864"/>
    </source>
</evidence>
<feature type="domain" description="AB hydrolase-1" evidence="1">
    <location>
        <begin position="26"/>
        <end position="259"/>
    </location>
</feature>
<dbReference type="AlphaFoldDB" id="A0A099J651"/>
<proteinExistence type="predicted"/>
<reference evidence="3 5" key="2">
    <citation type="submission" date="2020-08" db="EMBL/GenBank/DDBJ databases">
        <title>Sequencing the genomes of 1000 actinobacteria strains.</title>
        <authorList>
            <person name="Klenk H.-P."/>
        </authorList>
    </citation>
    <scope>NUCLEOTIDE SEQUENCE [LARGE SCALE GENOMIC DNA]</scope>
    <source>
        <strain evidence="3 5">DSM 21065</strain>
    </source>
</reference>
<dbReference type="Proteomes" id="UP000561726">
    <property type="component" value="Unassembled WGS sequence"/>
</dbReference>
<keyword evidence="4" id="KW-1185">Reference proteome</keyword>
<dbReference type="GO" id="GO:0016787">
    <property type="term" value="F:hydrolase activity"/>
    <property type="evidence" value="ECO:0007669"/>
    <property type="project" value="UniProtKB-KW"/>
</dbReference>
<dbReference type="EMBL" id="JPXF01000048">
    <property type="protein sequence ID" value="KGJ72928.1"/>
    <property type="molecule type" value="Genomic_DNA"/>
</dbReference>
<dbReference type="PANTHER" id="PTHR43433">
    <property type="entry name" value="HYDROLASE, ALPHA/BETA FOLD FAMILY PROTEIN"/>
    <property type="match status" value="1"/>
</dbReference>
<dbReference type="OrthoDB" id="9800988at2"/>
<organism evidence="2 4">
    <name type="scientific">Cryobacterium roopkundense</name>
    <dbReference type="NCBI Taxonomy" id="1001240"/>
    <lineage>
        <taxon>Bacteria</taxon>
        <taxon>Bacillati</taxon>
        <taxon>Actinomycetota</taxon>
        <taxon>Actinomycetes</taxon>
        <taxon>Micrococcales</taxon>
        <taxon>Microbacteriaceae</taxon>
        <taxon>Cryobacterium</taxon>
    </lineage>
</organism>
<keyword evidence="2" id="KW-0378">Hydrolase</keyword>
<dbReference type="RefSeq" id="WP_035836958.1">
    <property type="nucleotide sequence ID" value="NZ_JACHBQ010000001.1"/>
</dbReference>
<evidence type="ECO:0000313" key="3">
    <source>
        <dbReference type="EMBL" id="MBB5641073.1"/>
    </source>
</evidence>
<name>A0A099J651_9MICO</name>
<protein>
    <submittedName>
        <fullName evidence="2">Alpha/beta hydrolase</fullName>
    </submittedName>
    <submittedName>
        <fullName evidence="3">Pimeloyl-ACP methyl ester carboxylesterase</fullName>
    </submittedName>
</protein>
<dbReference type="InterPro" id="IPR050471">
    <property type="entry name" value="AB_hydrolase"/>
</dbReference>
<evidence type="ECO:0000313" key="2">
    <source>
        <dbReference type="EMBL" id="KGJ72928.1"/>
    </source>
</evidence>
<dbReference type="eggNOG" id="COG1073">
    <property type="taxonomic scope" value="Bacteria"/>
</dbReference>
<evidence type="ECO:0000259" key="1">
    <source>
        <dbReference type="Pfam" id="PF00561"/>
    </source>
</evidence>
<comment type="caution">
    <text evidence="2">The sequence shown here is derived from an EMBL/GenBank/DDBJ whole genome shotgun (WGS) entry which is preliminary data.</text>
</comment>
<dbReference type="InterPro" id="IPR000073">
    <property type="entry name" value="AB_hydrolase_1"/>
</dbReference>
<dbReference type="Gene3D" id="3.40.50.1820">
    <property type="entry name" value="alpha/beta hydrolase"/>
    <property type="match status" value="1"/>
</dbReference>
<sequence>MHITITDGRTLDVHDSTNGVHAPLTVVWHHGSPQTGAALEPHLRAAALRGIRWISYARPSYGDSSAQPGRTVNNAAAAVEQLINAMGIDQIAVMGASGGGPHALACAATLGDRVWAAATFASLAPFTTDFNWFAGMAGGGPSLRAAQHGEDARVLYERTSNFDEDSFNSRDYAALKSEWASLNADAGTATAAGPEGLIADDLAFVKPWDVDLSGARTPVLLAHGGDDRIVPPAHSQWLLEHLPDGELWIRPRDGHVSILNASILAMDWLRQQAEMD</sequence>
<gene>
    <name evidence="3" type="ORF">BJ997_001621</name>
    <name evidence="2" type="ORF">GY21_11910</name>
</gene>
<dbReference type="InterPro" id="IPR029058">
    <property type="entry name" value="AB_hydrolase_fold"/>
</dbReference>
<accession>A0A099J651</accession>
<dbReference type="SUPFAM" id="SSF53474">
    <property type="entry name" value="alpha/beta-Hydrolases"/>
    <property type="match status" value="1"/>
</dbReference>
<dbReference type="PANTHER" id="PTHR43433:SF10">
    <property type="entry name" value="AB HYDROLASE-1 DOMAIN-CONTAINING PROTEIN"/>
    <property type="match status" value="1"/>
</dbReference>
<reference evidence="2 4" key="1">
    <citation type="submission" date="2014-08" db="EMBL/GenBank/DDBJ databases">
        <authorList>
            <person name="Sisinthy S."/>
        </authorList>
    </citation>
    <scope>NUCLEOTIDE SEQUENCE [LARGE SCALE GENOMIC DNA]</scope>
    <source>
        <strain evidence="2 4">RuG17</strain>
    </source>
</reference>
<dbReference type="EMBL" id="JACHBQ010000001">
    <property type="protein sequence ID" value="MBB5641073.1"/>
    <property type="molecule type" value="Genomic_DNA"/>
</dbReference>
<evidence type="ECO:0000313" key="5">
    <source>
        <dbReference type="Proteomes" id="UP000561726"/>
    </source>
</evidence>
<dbReference type="Pfam" id="PF00561">
    <property type="entry name" value="Abhydrolase_1"/>
    <property type="match status" value="1"/>
</dbReference>